<evidence type="ECO:0000256" key="1">
    <source>
        <dbReference type="SAM" id="Phobius"/>
    </source>
</evidence>
<name>A0A931J563_9BURK</name>
<reference evidence="2" key="1">
    <citation type="submission" date="2020-12" db="EMBL/GenBank/DDBJ databases">
        <title>The genome sequence of Inhella sp. 1Y17.</title>
        <authorList>
            <person name="Liu Y."/>
        </authorList>
    </citation>
    <scope>NUCLEOTIDE SEQUENCE</scope>
    <source>
        <strain evidence="2">1Y17</strain>
    </source>
</reference>
<dbReference type="AlphaFoldDB" id="A0A931J563"/>
<proteinExistence type="predicted"/>
<feature type="transmembrane region" description="Helical" evidence="1">
    <location>
        <begin position="38"/>
        <end position="58"/>
    </location>
</feature>
<keyword evidence="1" id="KW-0812">Transmembrane</keyword>
<dbReference type="EMBL" id="JAEDAK010000012">
    <property type="protein sequence ID" value="MBH9578471.1"/>
    <property type="molecule type" value="Genomic_DNA"/>
</dbReference>
<evidence type="ECO:0000313" key="3">
    <source>
        <dbReference type="Proteomes" id="UP000613266"/>
    </source>
</evidence>
<dbReference type="RefSeq" id="WP_198112238.1">
    <property type="nucleotide sequence ID" value="NZ_JAEDAK010000012.1"/>
</dbReference>
<keyword evidence="1" id="KW-0472">Membrane</keyword>
<sequence length="74" mass="8164">MRWLFGLAALAATALLFWLAVSLVGLVFGPKTTGGGLNLWGLVAPLALALVFLLGLRLRMARNKRRKQHEHDVR</sequence>
<organism evidence="2 3">
    <name type="scientific">Inhella proteolytica</name>
    <dbReference type="NCBI Taxonomy" id="2795029"/>
    <lineage>
        <taxon>Bacteria</taxon>
        <taxon>Pseudomonadati</taxon>
        <taxon>Pseudomonadota</taxon>
        <taxon>Betaproteobacteria</taxon>
        <taxon>Burkholderiales</taxon>
        <taxon>Sphaerotilaceae</taxon>
        <taxon>Inhella</taxon>
    </lineage>
</organism>
<comment type="caution">
    <text evidence="2">The sequence shown here is derived from an EMBL/GenBank/DDBJ whole genome shotgun (WGS) entry which is preliminary data.</text>
</comment>
<protein>
    <submittedName>
        <fullName evidence="2">Uncharacterized protein</fullName>
    </submittedName>
</protein>
<evidence type="ECO:0000313" key="2">
    <source>
        <dbReference type="EMBL" id="MBH9578471.1"/>
    </source>
</evidence>
<dbReference type="Proteomes" id="UP000613266">
    <property type="component" value="Unassembled WGS sequence"/>
</dbReference>
<keyword evidence="3" id="KW-1185">Reference proteome</keyword>
<gene>
    <name evidence="2" type="ORF">I7X39_16380</name>
</gene>
<keyword evidence="1" id="KW-1133">Transmembrane helix</keyword>
<accession>A0A931J563</accession>